<comment type="caution">
    <text evidence="1">The sequence shown here is derived from an EMBL/GenBank/DDBJ whole genome shotgun (WGS) entry which is preliminary data.</text>
</comment>
<dbReference type="AlphaFoldDB" id="A0A4Q5N039"/>
<proteinExistence type="predicted"/>
<dbReference type="OrthoDB" id="5144372at2"/>
<organism evidence="1 2">
    <name type="scientific">Pengzhenrongella frigida</name>
    <dbReference type="NCBI Taxonomy" id="1259133"/>
    <lineage>
        <taxon>Bacteria</taxon>
        <taxon>Bacillati</taxon>
        <taxon>Actinomycetota</taxon>
        <taxon>Actinomycetes</taxon>
        <taxon>Micrococcales</taxon>
        <taxon>Pengzhenrongella</taxon>
    </lineage>
</organism>
<gene>
    <name evidence="1" type="ORF">EUA98_12920</name>
</gene>
<sequence length="258" mass="27128">MFDLPRSVLLALWVQHVPVGSAPLQQAVDAVQGDDEPHTIEPADDVTVPGDRLADLFASWASGPREVAALLPAPGDLAGVPAAISALAVEAGECVLVRTREGAFAAVPQIEEFGSALEPGHLVSWEVRRIPEWRTALLGTVGSLADSERDLRGALVAATEALASLDVARWRPDAANAIAALRADADPGWLVPPGLDGRRLRVLVSAARLRAIVDLATADDGGAVNLWQADQRSTALREVDRAARRAMCAATTQVDRGA</sequence>
<reference evidence="1 2" key="1">
    <citation type="submission" date="2019-01" db="EMBL/GenBank/DDBJ databases">
        <title>Novel species of Cellulomonas.</title>
        <authorList>
            <person name="Liu Q."/>
            <person name="Xin Y.-H."/>
        </authorList>
    </citation>
    <scope>NUCLEOTIDE SEQUENCE [LARGE SCALE GENOMIC DNA]</scope>
    <source>
        <strain evidence="1 2">HLT2-17</strain>
    </source>
</reference>
<name>A0A4Q5N039_9MICO</name>
<dbReference type="EMBL" id="SDWW01000031">
    <property type="protein sequence ID" value="RYV50573.1"/>
    <property type="molecule type" value="Genomic_DNA"/>
</dbReference>
<dbReference type="Proteomes" id="UP000293764">
    <property type="component" value="Unassembled WGS sequence"/>
</dbReference>
<evidence type="ECO:0000313" key="1">
    <source>
        <dbReference type="EMBL" id="RYV50573.1"/>
    </source>
</evidence>
<protein>
    <submittedName>
        <fullName evidence="1">Uncharacterized protein</fullName>
    </submittedName>
</protein>
<evidence type="ECO:0000313" key="2">
    <source>
        <dbReference type="Proteomes" id="UP000293764"/>
    </source>
</evidence>
<keyword evidence="2" id="KW-1185">Reference proteome</keyword>
<accession>A0A4Q5N039</accession>